<dbReference type="PROSITE" id="PS51192">
    <property type="entry name" value="HELICASE_ATP_BIND_1"/>
    <property type="match status" value="1"/>
</dbReference>
<evidence type="ECO:0000256" key="1">
    <source>
        <dbReference type="ARBA" id="ARBA00022741"/>
    </source>
</evidence>
<dbReference type="CDD" id="cd17921">
    <property type="entry name" value="DEXHc_Ski2"/>
    <property type="match status" value="1"/>
</dbReference>
<dbReference type="SUPFAM" id="SSF52540">
    <property type="entry name" value="P-loop containing nucleoside triphosphate hydrolases"/>
    <property type="match status" value="1"/>
</dbReference>
<evidence type="ECO:0000256" key="5">
    <source>
        <dbReference type="SAM" id="Coils"/>
    </source>
</evidence>
<feature type="domain" description="Helicase ATP-binding" evidence="6">
    <location>
        <begin position="303"/>
        <end position="476"/>
    </location>
</feature>
<dbReference type="InterPro" id="IPR027417">
    <property type="entry name" value="P-loop_NTPase"/>
</dbReference>
<keyword evidence="9" id="KW-1185">Reference proteome</keyword>
<evidence type="ECO:0000313" key="9">
    <source>
        <dbReference type="Proteomes" id="UP001212498"/>
    </source>
</evidence>
<dbReference type="Gene3D" id="3.40.50.300">
    <property type="entry name" value="P-loop containing nucleotide triphosphate hydrolases"/>
    <property type="match status" value="2"/>
</dbReference>
<protein>
    <submittedName>
        <fullName evidence="8">DEAD/DEAH box helicase</fullName>
    </submittedName>
</protein>
<keyword evidence="2" id="KW-0378">Hydrolase</keyword>
<feature type="coiled-coil region" evidence="5">
    <location>
        <begin position="41"/>
        <end position="68"/>
    </location>
</feature>
<dbReference type="InterPro" id="IPR050474">
    <property type="entry name" value="Hel308_SKI2-like"/>
</dbReference>
<evidence type="ECO:0000256" key="2">
    <source>
        <dbReference type="ARBA" id="ARBA00022801"/>
    </source>
</evidence>
<dbReference type="Proteomes" id="UP001212498">
    <property type="component" value="Unassembled WGS sequence"/>
</dbReference>
<dbReference type="InterPro" id="IPR001650">
    <property type="entry name" value="Helicase_C-like"/>
</dbReference>
<organism evidence="8 9">
    <name type="scientific">Nonomuraea ferruginea</name>
    <dbReference type="NCBI Taxonomy" id="46174"/>
    <lineage>
        <taxon>Bacteria</taxon>
        <taxon>Bacillati</taxon>
        <taxon>Actinomycetota</taxon>
        <taxon>Actinomycetes</taxon>
        <taxon>Streptosporangiales</taxon>
        <taxon>Streptosporangiaceae</taxon>
        <taxon>Nonomuraea</taxon>
    </lineage>
</organism>
<dbReference type="SMART" id="SM00487">
    <property type="entry name" value="DEXDc"/>
    <property type="match status" value="1"/>
</dbReference>
<evidence type="ECO:0000259" key="6">
    <source>
        <dbReference type="PROSITE" id="PS51192"/>
    </source>
</evidence>
<evidence type="ECO:0000313" key="8">
    <source>
        <dbReference type="EMBL" id="MDA0642776.1"/>
    </source>
</evidence>
<name>A0ABT4T166_9ACTN</name>
<dbReference type="GO" id="GO:0004386">
    <property type="term" value="F:helicase activity"/>
    <property type="evidence" value="ECO:0007669"/>
    <property type="project" value="UniProtKB-KW"/>
</dbReference>
<feature type="domain" description="Helicase C-terminal" evidence="7">
    <location>
        <begin position="572"/>
        <end position="723"/>
    </location>
</feature>
<keyword evidence="3 8" id="KW-0347">Helicase</keyword>
<keyword evidence="5" id="KW-0175">Coiled coil</keyword>
<gene>
    <name evidence="8" type="ORF">OUY24_19280</name>
</gene>
<dbReference type="PANTHER" id="PTHR47961">
    <property type="entry name" value="DNA POLYMERASE THETA, PUTATIVE (AFU_ORTHOLOGUE AFUA_1G05260)-RELATED"/>
    <property type="match status" value="1"/>
</dbReference>
<comment type="caution">
    <text evidence="8">The sequence shown here is derived from an EMBL/GenBank/DDBJ whole genome shotgun (WGS) entry which is preliminary data.</text>
</comment>
<dbReference type="SMART" id="SM00490">
    <property type="entry name" value="HELICc"/>
    <property type="match status" value="1"/>
</dbReference>
<dbReference type="InterPro" id="IPR011545">
    <property type="entry name" value="DEAD/DEAH_box_helicase_dom"/>
</dbReference>
<evidence type="ECO:0000256" key="3">
    <source>
        <dbReference type="ARBA" id="ARBA00022806"/>
    </source>
</evidence>
<evidence type="ECO:0000256" key="4">
    <source>
        <dbReference type="ARBA" id="ARBA00022840"/>
    </source>
</evidence>
<accession>A0ABT4T166</accession>
<dbReference type="Pfam" id="PF00270">
    <property type="entry name" value="DEAD"/>
    <property type="match status" value="1"/>
</dbReference>
<dbReference type="PROSITE" id="PS00690">
    <property type="entry name" value="DEAH_ATP_HELICASE"/>
    <property type="match status" value="1"/>
</dbReference>
<proteinExistence type="predicted"/>
<dbReference type="RefSeq" id="WP_271277227.1">
    <property type="nucleotide sequence ID" value="NZ_BAABFD010000028.1"/>
</dbReference>
<reference evidence="8 9" key="1">
    <citation type="submission" date="2022-11" db="EMBL/GenBank/DDBJ databases">
        <title>Nonomuraea corallina sp. nov., a new species of the genus Nonomuraea isolated from sea side sediment in Thai sea.</title>
        <authorList>
            <person name="Ngamcharungchit C."/>
            <person name="Matsumoto A."/>
            <person name="Suriyachadkun C."/>
            <person name="Panbangred W."/>
            <person name="Inahashi Y."/>
            <person name="Intra B."/>
        </authorList>
    </citation>
    <scope>NUCLEOTIDE SEQUENCE [LARGE SCALE GENOMIC DNA]</scope>
    <source>
        <strain evidence="8 9">DSM 43553</strain>
    </source>
</reference>
<keyword evidence="1" id="KW-0547">Nucleotide-binding</keyword>
<sequence length="1038" mass="114490">MNVAQIREMLAELQLDAVIESSRTKYFQDALQELLDQPQMLDSQEADLSSLAAAIERLALEVDDSEEARASLFDGAFLCRRLDDLSQIDERKRVLHYFYLSVDALLAGRRAELRMLLQDDQQLYDLDFTRLSSDWLDELLLRVAHSFILLCRKDGGWADVQAAVSEIEALRHLQREKRDAMLQRARNDQSVSGLLITRFNLAKIVDLSARYTINGEPADALLQIDRHISNITEILDLQPEPEVSHFADLLTAGARQLVRSSVWFNTRRLGARIRDFVNALTDTARNAPLLELWPSQRTALGSSLLDPAKRAIVVEMPTSAGKTLIAEFSIVQALALNPGSRVAYVVPTRALINQIVIRLRSDISALGYSVEAAVPVFELDPTEDRLLRRDIDVLVVTPEKLDLLIRSDHPVARGLALVVVDEAHNIADGPRGARLELLLSTLKRERADARFLLLTPFVPNGAMLASWLGDDADGTIRVAWRPSERIAAASIWKKPRGKPSRLVLQTLPSAGNVDLTEEIELDLGPAGVHQSKSKAAITVSTALRLARRGGVLVLARGRSTSETRAAEIADYMPERPLSEFAESVVRYVQSELGSQHELARLIQKGVAYHHAGLSHDLRYLIELLIDREDVRVVCGTSTLAQGVNFPIGSVIVETISKYQGRPAGWTPMSYSEFWNIAGRAGRALRDRLGLVLFPAADNKGIDDARKFLRGEAAELASVLLSALGDMSSVASELNMGFVRNNRELAVFLQYLTHAIRVAGIDSSAAELEDMLRSSLVYHQAREANSTAAERLVRLTRRFVEQLQGRQPGYLSLADGTGFSLYSVDYLYAKQQNEHPEFRDAEFWTTRNLFASDPSSLTSVISVLGDVPELSLGEGDSGVFDPRRVAGIVRDWVSGATVVDIADKWFTHVSDATKRRREAGHYLYSRLISQIPWGLGALQKLSLGGASDVGDVAHIPSLIFYGVPTREAATLRMVGVPRAAAQGLTEELRDIPASGTFEQLRSWVSQREASDWDAALGSDSVVTGADCKAIWSQLSGVGV</sequence>
<dbReference type="InterPro" id="IPR014001">
    <property type="entry name" value="Helicase_ATP-bd"/>
</dbReference>
<keyword evidence="4" id="KW-0067">ATP-binding</keyword>
<dbReference type="InterPro" id="IPR002464">
    <property type="entry name" value="DNA/RNA_helicase_DEAH_CS"/>
</dbReference>
<dbReference type="PANTHER" id="PTHR47961:SF10">
    <property type="entry name" value="ATP-DEPENDENT DNA HELICASE HEL308"/>
    <property type="match status" value="1"/>
</dbReference>
<dbReference type="EMBL" id="JAPNUD010000050">
    <property type="protein sequence ID" value="MDA0642776.1"/>
    <property type="molecule type" value="Genomic_DNA"/>
</dbReference>
<evidence type="ECO:0000259" key="7">
    <source>
        <dbReference type="PROSITE" id="PS51194"/>
    </source>
</evidence>
<dbReference type="PROSITE" id="PS51194">
    <property type="entry name" value="HELICASE_CTER"/>
    <property type="match status" value="1"/>
</dbReference>